<reference evidence="1" key="1">
    <citation type="submission" date="2021-10" db="EMBL/GenBank/DDBJ databases">
        <title>Psilocybe cubensis genome.</title>
        <authorList>
            <person name="Mckernan K.J."/>
            <person name="Crawford S."/>
            <person name="Trippe A."/>
            <person name="Kane L.T."/>
            <person name="Mclaughlin S."/>
        </authorList>
    </citation>
    <scope>NUCLEOTIDE SEQUENCE</scope>
    <source>
        <strain evidence="1">MGC-MH-2018</strain>
    </source>
</reference>
<protein>
    <submittedName>
        <fullName evidence="1">Uncharacterized protein</fullName>
    </submittedName>
</protein>
<organism evidence="1 2">
    <name type="scientific">Psilocybe cubensis</name>
    <name type="common">Psychedelic mushroom</name>
    <name type="synonym">Stropharia cubensis</name>
    <dbReference type="NCBI Taxonomy" id="181762"/>
    <lineage>
        <taxon>Eukaryota</taxon>
        <taxon>Fungi</taxon>
        <taxon>Dikarya</taxon>
        <taxon>Basidiomycota</taxon>
        <taxon>Agaricomycotina</taxon>
        <taxon>Agaricomycetes</taxon>
        <taxon>Agaricomycetidae</taxon>
        <taxon>Agaricales</taxon>
        <taxon>Agaricineae</taxon>
        <taxon>Strophariaceae</taxon>
        <taxon>Psilocybe</taxon>
    </lineage>
</organism>
<dbReference type="Proteomes" id="UP000664032">
    <property type="component" value="Unassembled WGS sequence"/>
</dbReference>
<comment type="caution">
    <text evidence="1">The sequence shown here is derived from an EMBL/GenBank/DDBJ whole genome shotgun (WGS) entry which is preliminary data.</text>
</comment>
<evidence type="ECO:0000313" key="2">
    <source>
        <dbReference type="Proteomes" id="UP000664032"/>
    </source>
</evidence>
<name>A0ACB8GV42_PSICU</name>
<proteinExistence type="predicted"/>
<gene>
    <name evidence="1" type="ORF">JR316_0007891</name>
</gene>
<accession>A0ACB8GV42</accession>
<evidence type="ECO:0000313" key="1">
    <source>
        <dbReference type="EMBL" id="KAH9479302.1"/>
    </source>
</evidence>
<keyword evidence="2" id="KW-1185">Reference proteome</keyword>
<sequence length="378" mass="42355">MLNHRTSQESTLLGDDLVVWRGSLTAAHILAILSCIFRLHRRKMTGQFWLDDWFALVAFIMECVFFPTLWLRGVSSRSTLIVTAWFAQLSFIPLIWSSRISLAYSITRVIPPHQKARKASIWLVYFFGIVCLVYLIQTAIECRQDYGSWANNFPYQCPLSSTAAISRMIMDCIADGLLIAIPFCAFWRQMKLAQTSRRLIKACFCASVLTTLVSFLASGILFSHHYSKSDTERSETSFMASVLAHLVAAISLLVCNMLIIVTSFYRFFRSTEVVKQNKQPQQQPPPQNSTSLVTETGNSSSSGEQSSQNQEIHQIQIGPLVAIEDTSTSSASEVIVLTELFESDLIHSLPPQQSQQISSLEQSQICDTNGTGINEQPC</sequence>
<dbReference type="EMBL" id="JAFIQS020000007">
    <property type="protein sequence ID" value="KAH9479302.1"/>
    <property type="molecule type" value="Genomic_DNA"/>
</dbReference>